<sequence>MHSIVKNHRHLAIATGVILLPIAAFATMGTTAAQSTGPVSCDIRTSQSGGQITLNAIASTDRSVNGNYTFHISSTGTLNGTNIDQSGAFNATPSKPATLGSVMLDGKGGYKATLEVTVDKQTVSCTKRIGDSA</sequence>
<evidence type="ECO:0000313" key="4">
    <source>
        <dbReference type="Proteomes" id="UP000186894"/>
    </source>
</evidence>
<dbReference type="Pfam" id="PF21112">
    <property type="entry name" value="CsgH"/>
    <property type="match status" value="1"/>
</dbReference>
<dbReference type="RefSeq" id="WP_075638211.1">
    <property type="nucleotide sequence ID" value="NZ_MKIM01000022.1"/>
</dbReference>
<proteinExistence type="predicted"/>
<accession>A0A1Q8ZVX7</accession>
<feature type="chain" id="PRO_5012322098" description="CsgH-like domain-containing protein" evidence="1">
    <location>
        <begin position="27"/>
        <end position="133"/>
    </location>
</feature>
<evidence type="ECO:0000313" key="3">
    <source>
        <dbReference type="EMBL" id="OLP46089.1"/>
    </source>
</evidence>
<dbReference type="OrthoDB" id="8367544at2"/>
<evidence type="ECO:0000256" key="1">
    <source>
        <dbReference type="SAM" id="SignalP"/>
    </source>
</evidence>
<organism evidence="3 4">
    <name type="scientific">Rhizobium oryziradicis</name>
    <dbReference type="NCBI Taxonomy" id="1867956"/>
    <lineage>
        <taxon>Bacteria</taxon>
        <taxon>Pseudomonadati</taxon>
        <taxon>Pseudomonadota</taxon>
        <taxon>Alphaproteobacteria</taxon>
        <taxon>Hyphomicrobiales</taxon>
        <taxon>Rhizobiaceae</taxon>
        <taxon>Rhizobium/Agrobacterium group</taxon>
        <taxon>Rhizobium</taxon>
    </lineage>
</organism>
<dbReference type="Gene3D" id="2.60.40.2420">
    <property type="match status" value="1"/>
</dbReference>
<dbReference type="InterPro" id="IPR053722">
    <property type="entry name" value="Curli_assembly_CsgC/AgfC"/>
</dbReference>
<dbReference type="Proteomes" id="UP000186894">
    <property type="component" value="Unassembled WGS sequence"/>
</dbReference>
<dbReference type="InterPro" id="IPR047726">
    <property type="entry name" value="CsgH_dom"/>
</dbReference>
<dbReference type="AlphaFoldDB" id="A0A1Q8ZVX7"/>
<name>A0A1Q8ZVX7_9HYPH</name>
<comment type="caution">
    <text evidence="3">The sequence shown here is derived from an EMBL/GenBank/DDBJ whole genome shotgun (WGS) entry which is preliminary data.</text>
</comment>
<keyword evidence="4" id="KW-1185">Reference proteome</keyword>
<gene>
    <name evidence="3" type="ORF">BJF95_02725</name>
</gene>
<dbReference type="InterPro" id="IPR048632">
    <property type="entry name" value="CsgH-like"/>
</dbReference>
<feature type="signal peptide" evidence="1">
    <location>
        <begin position="1"/>
        <end position="26"/>
    </location>
</feature>
<feature type="domain" description="CsgH-like" evidence="2">
    <location>
        <begin position="39"/>
        <end position="125"/>
    </location>
</feature>
<evidence type="ECO:0000259" key="2">
    <source>
        <dbReference type="Pfam" id="PF21112"/>
    </source>
</evidence>
<reference evidence="3 4" key="1">
    <citation type="submission" date="2016-09" db="EMBL/GenBank/DDBJ databases">
        <title>Rhizobium oryziradicis sp. nov., isolated from the root of rice.</title>
        <authorList>
            <person name="Zhao J."/>
            <person name="Zhang X."/>
        </authorList>
    </citation>
    <scope>NUCLEOTIDE SEQUENCE [LARGE SCALE GENOMIC DNA]</scope>
    <source>
        <strain evidence="3 4">N19</strain>
    </source>
</reference>
<dbReference type="EMBL" id="MKIM01000022">
    <property type="protein sequence ID" value="OLP46089.1"/>
    <property type="molecule type" value="Genomic_DNA"/>
</dbReference>
<keyword evidence="1" id="KW-0732">Signal</keyword>
<dbReference type="STRING" id="1867956.BJF95_02725"/>
<dbReference type="NCBIfam" id="NF041112">
    <property type="entry name" value="chap_CsgH_alph"/>
    <property type="match status" value="1"/>
</dbReference>
<protein>
    <recommendedName>
        <fullName evidence="2">CsgH-like domain-containing protein</fullName>
    </recommendedName>
</protein>